<dbReference type="AlphaFoldDB" id="A0A5B0NHE7"/>
<accession>A0A5B0NHE7</accession>
<name>A0A5B0NHE7_PUCGR</name>
<proteinExistence type="predicted"/>
<dbReference type="EMBL" id="VDEP01000407">
    <property type="protein sequence ID" value="KAA1088153.1"/>
    <property type="molecule type" value="Genomic_DNA"/>
</dbReference>
<dbReference type="EMBL" id="VSWC01000015">
    <property type="protein sequence ID" value="KAA1112734.1"/>
    <property type="molecule type" value="Genomic_DNA"/>
</dbReference>
<evidence type="ECO:0000313" key="3">
    <source>
        <dbReference type="EMBL" id="KAA1112734.1"/>
    </source>
</evidence>
<keyword evidence="4" id="KW-1185">Reference proteome</keyword>
<evidence type="ECO:0000313" key="4">
    <source>
        <dbReference type="Proteomes" id="UP000324748"/>
    </source>
</evidence>
<feature type="signal peptide" evidence="1">
    <location>
        <begin position="1"/>
        <end position="24"/>
    </location>
</feature>
<comment type="caution">
    <text evidence="2">The sequence shown here is derived from an EMBL/GenBank/DDBJ whole genome shotgun (WGS) entry which is preliminary data.</text>
</comment>
<evidence type="ECO:0000256" key="1">
    <source>
        <dbReference type="SAM" id="SignalP"/>
    </source>
</evidence>
<dbReference type="Proteomes" id="UP000324748">
    <property type="component" value="Unassembled WGS sequence"/>
</dbReference>
<reference evidence="4 5" key="1">
    <citation type="submission" date="2019-05" db="EMBL/GenBank/DDBJ databases">
        <title>Emergence of the Ug99 lineage of the wheat stem rust pathogen through somatic hybridization.</title>
        <authorList>
            <person name="Li F."/>
            <person name="Upadhyaya N.M."/>
            <person name="Sperschneider J."/>
            <person name="Matny O."/>
            <person name="Nguyen-Phuc H."/>
            <person name="Mago R."/>
            <person name="Raley C."/>
            <person name="Miller M.E."/>
            <person name="Silverstein K.A.T."/>
            <person name="Henningsen E."/>
            <person name="Hirsch C.D."/>
            <person name="Visser B."/>
            <person name="Pretorius Z.A."/>
            <person name="Steffenson B.J."/>
            <person name="Schwessinger B."/>
            <person name="Dodds P.N."/>
            <person name="Figueroa M."/>
        </authorList>
    </citation>
    <scope>NUCLEOTIDE SEQUENCE [LARGE SCALE GENOMIC DNA]</scope>
    <source>
        <strain evidence="3">21-0</strain>
        <strain evidence="2 5">Ug99</strain>
    </source>
</reference>
<protein>
    <submittedName>
        <fullName evidence="2">Uncharacterized protein</fullName>
    </submittedName>
</protein>
<dbReference type="Proteomes" id="UP000325313">
    <property type="component" value="Unassembled WGS sequence"/>
</dbReference>
<evidence type="ECO:0000313" key="2">
    <source>
        <dbReference type="EMBL" id="KAA1088153.1"/>
    </source>
</evidence>
<gene>
    <name evidence="3" type="ORF">PGT21_007809</name>
    <name evidence="2" type="ORF">PGTUg99_020804</name>
</gene>
<evidence type="ECO:0000313" key="5">
    <source>
        <dbReference type="Proteomes" id="UP000325313"/>
    </source>
</evidence>
<feature type="chain" id="PRO_5036137481" evidence="1">
    <location>
        <begin position="25"/>
        <end position="102"/>
    </location>
</feature>
<sequence>MSLLIKLNILIFLATLFGPMQVPAACPSDYPTLWCTTTASAGGNSVKDCRLHHLTDEGVCEKPGPGRSGPKRNCCRAVVQPTGPLDNVDCMMMSQNCWGEHP</sequence>
<organism evidence="2 5">
    <name type="scientific">Puccinia graminis f. sp. tritici</name>
    <dbReference type="NCBI Taxonomy" id="56615"/>
    <lineage>
        <taxon>Eukaryota</taxon>
        <taxon>Fungi</taxon>
        <taxon>Dikarya</taxon>
        <taxon>Basidiomycota</taxon>
        <taxon>Pucciniomycotina</taxon>
        <taxon>Pucciniomycetes</taxon>
        <taxon>Pucciniales</taxon>
        <taxon>Pucciniaceae</taxon>
        <taxon>Puccinia</taxon>
    </lineage>
</organism>
<keyword evidence="1" id="KW-0732">Signal</keyword>